<evidence type="ECO:0000256" key="1">
    <source>
        <dbReference type="ARBA" id="ARBA00022679"/>
    </source>
</evidence>
<accession>E6U6Q0</accession>
<reference evidence="4 5" key="1">
    <citation type="submission" date="2010-12" db="EMBL/GenBank/DDBJ databases">
        <title>Complete sequence of Ethanoligenens harbinense YUAN-3.</title>
        <authorList>
            <person name="Lucas S."/>
            <person name="Copeland A."/>
            <person name="Lapidus A."/>
            <person name="Cheng J.-F."/>
            <person name="Bruce D."/>
            <person name="Goodwin L."/>
            <person name="Pitluck S."/>
            <person name="Chertkov O."/>
            <person name="Misra M."/>
            <person name="Detter J.C."/>
            <person name="Han C."/>
            <person name="Tapia R."/>
            <person name="Land M."/>
            <person name="Hauser L."/>
            <person name="Jeffries C."/>
            <person name="Kyrpides N."/>
            <person name="Ivanova N."/>
            <person name="Mikhailova N."/>
            <person name="Wang A."/>
            <person name="Mouttaki H."/>
            <person name="He Z."/>
            <person name="Zhou J."/>
            <person name="Hemme C.L."/>
            <person name="Woyke T."/>
        </authorList>
    </citation>
    <scope>NUCLEOTIDE SEQUENCE [LARGE SCALE GENOMIC DNA]</scope>
    <source>
        <strain evidence="5">DSM 18485 / JCM 12961 / CGMCC 1.5033 / YUAN-3</strain>
    </source>
</reference>
<dbReference type="Gene3D" id="3.40.630.30">
    <property type="match status" value="1"/>
</dbReference>
<dbReference type="eggNOG" id="COG0456">
    <property type="taxonomic scope" value="Bacteria"/>
</dbReference>
<dbReference type="InterPro" id="IPR016181">
    <property type="entry name" value="Acyl_CoA_acyltransferase"/>
</dbReference>
<dbReference type="EMBL" id="CP002400">
    <property type="protein sequence ID" value="ADU25783.1"/>
    <property type="molecule type" value="Genomic_DNA"/>
</dbReference>
<name>E6U6Q0_ETHHY</name>
<dbReference type="GO" id="GO:0016747">
    <property type="term" value="F:acyltransferase activity, transferring groups other than amino-acyl groups"/>
    <property type="evidence" value="ECO:0007669"/>
    <property type="project" value="InterPro"/>
</dbReference>
<keyword evidence="5" id="KW-1185">Reference proteome</keyword>
<protein>
    <submittedName>
        <fullName evidence="4">GCN5-related N-acetyltransferase</fullName>
    </submittedName>
</protein>
<dbReference type="PANTHER" id="PTHR43877:SF2">
    <property type="entry name" value="AMINOALKYLPHOSPHONATE N-ACETYLTRANSFERASE-RELATED"/>
    <property type="match status" value="1"/>
</dbReference>
<dbReference type="RefSeq" id="WP_013484164.1">
    <property type="nucleotide sequence ID" value="NC_014828.1"/>
</dbReference>
<dbReference type="InterPro" id="IPR000182">
    <property type="entry name" value="GNAT_dom"/>
</dbReference>
<evidence type="ECO:0000259" key="3">
    <source>
        <dbReference type="PROSITE" id="PS51186"/>
    </source>
</evidence>
<dbReference type="AlphaFoldDB" id="E6U6Q0"/>
<dbReference type="PANTHER" id="PTHR43877">
    <property type="entry name" value="AMINOALKYLPHOSPHONATE N-ACETYLTRANSFERASE-RELATED-RELATED"/>
    <property type="match status" value="1"/>
</dbReference>
<keyword evidence="2" id="KW-0012">Acyltransferase</keyword>
<sequence>MNMEVNEITLRDGRSCTLRSPTPEDAEAMLAHLRGTRAETDFLARGPQDPVPTVEEERAMLQKQLDHPRSGFLAAFVDGEIVGSTGLHSQDIVRFLHRAGIGISVCKAYWHLGVGSALLGEVLAQARRMSIEQVELEVVAKNTRAIALYQKMGFVSYGLREHASKLEDGTYQSEYLMVLRF</sequence>
<gene>
    <name evidence="4" type="ordered locus">Ethha_0196</name>
</gene>
<dbReference type="HOGENOM" id="CLU_013985_19_1_9"/>
<evidence type="ECO:0000313" key="5">
    <source>
        <dbReference type="Proteomes" id="UP000001551"/>
    </source>
</evidence>
<dbReference type="CDD" id="cd04301">
    <property type="entry name" value="NAT_SF"/>
    <property type="match status" value="1"/>
</dbReference>
<dbReference type="Pfam" id="PF00583">
    <property type="entry name" value="Acetyltransf_1"/>
    <property type="match status" value="1"/>
</dbReference>
<proteinExistence type="predicted"/>
<keyword evidence="1 4" id="KW-0808">Transferase</keyword>
<dbReference type="PROSITE" id="PS51186">
    <property type="entry name" value="GNAT"/>
    <property type="match status" value="1"/>
</dbReference>
<feature type="domain" description="N-acetyltransferase" evidence="3">
    <location>
        <begin position="16"/>
        <end position="181"/>
    </location>
</feature>
<dbReference type="Proteomes" id="UP000001551">
    <property type="component" value="Chromosome"/>
</dbReference>
<dbReference type="InterPro" id="IPR050832">
    <property type="entry name" value="Bact_Acetyltransf"/>
</dbReference>
<dbReference type="STRING" id="663278.Ethha_0196"/>
<evidence type="ECO:0000256" key="2">
    <source>
        <dbReference type="ARBA" id="ARBA00023315"/>
    </source>
</evidence>
<organism evidence="4 5">
    <name type="scientific">Ethanoligenens harbinense (strain DSM 18485 / JCM 12961 / CGMCC 1.5033 / YUAN-3)</name>
    <dbReference type="NCBI Taxonomy" id="663278"/>
    <lineage>
        <taxon>Bacteria</taxon>
        <taxon>Bacillati</taxon>
        <taxon>Bacillota</taxon>
        <taxon>Clostridia</taxon>
        <taxon>Eubacteriales</taxon>
        <taxon>Oscillospiraceae</taxon>
        <taxon>Ethanoligenens</taxon>
    </lineage>
</organism>
<dbReference type="SUPFAM" id="SSF55729">
    <property type="entry name" value="Acyl-CoA N-acyltransferases (Nat)"/>
    <property type="match status" value="1"/>
</dbReference>
<evidence type="ECO:0000313" key="4">
    <source>
        <dbReference type="EMBL" id="ADU25783.1"/>
    </source>
</evidence>
<dbReference type="KEGG" id="eha:Ethha_0196"/>